<comment type="caution">
    <text evidence="1">The sequence shown here is derived from an EMBL/GenBank/DDBJ whole genome shotgun (WGS) entry which is preliminary data.</text>
</comment>
<dbReference type="Proteomes" id="UP000755585">
    <property type="component" value="Unassembled WGS sequence"/>
</dbReference>
<dbReference type="SUPFAM" id="SSF56235">
    <property type="entry name" value="N-terminal nucleophile aminohydrolases (Ntn hydrolases)"/>
    <property type="match status" value="1"/>
</dbReference>
<reference evidence="1 2" key="1">
    <citation type="submission" date="2021-03" db="EMBL/GenBank/DDBJ databases">
        <title>Sequencing the genomes of 1000 actinobacteria strains.</title>
        <authorList>
            <person name="Klenk H.-P."/>
        </authorList>
    </citation>
    <scope>NUCLEOTIDE SEQUENCE [LARGE SCALE GENOMIC DNA]</scope>
    <source>
        <strain evidence="1 2">DSM 18824</strain>
    </source>
</reference>
<dbReference type="Pfam" id="PF06267">
    <property type="entry name" value="DUF1028"/>
    <property type="match status" value="1"/>
</dbReference>
<proteinExistence type="predicted"/>
<accession>A0ABS4UW56</accession>
<dbReference type="PANTHER" id="PTHR39328:SF1">
    <property type="entry name" value="BLL2871 PROTEIN"/>
    <property type="match status" value="1"/>
</dbReference>
<evidence type="ECO:0000313" key="2">
    <source>
        <dbReference type="Proteomes" id="UP000755585"/>
    </source>
</evidence>
<name>A0ABS4UW56_9ACTN</name>
<keyword evidence="2" id="KW-1185">Reference proteome</keyword>
<protein>
    <submittedName>
        <fullName evidence="1">Ntn-hydrolase superfamily protein</fullName>
    </submittedName>
</protein>
<dbReference type="InterPro" id="IPR010430">
    <property type="entry name" value="DUF1028"/>
</dbReference>
<organism evidence="1 2">
    <name type="scientific">Kribbella aluminosa</name>
    <dbReference type="NCBI Taxonomy" id="416017"/>
    <lineage>
        <taxon>Bacteria</taxon>
        <taxon>Bacillati</taxon>
        <taxon>Actinomycetota</taxon>
        <taxon>Actinomycetes</taxon>
        <taxon>Propionibacteriales</taxon>
        <taxon>Kribbellaceae</taxon>
        <taxon>Kribbella</taxon>
    </lineage>
</organism>
<evidence type="ECO:0000313" key="1">
    <source>
        <dbReference type="EMBL" id="MBP2355887.1"/>
    </source>
</evidence>
<dbReference type="Gene3D" id="3.60.20.10">
    <property type="entry name" value="Glutamine Phosphoribosylpyrophosphate, subunit 1, domain 1"/>
    <property type="match status" value="1"/>
</dbReference>
<dbReference type="RefSeq" id="WP_209698492.1">
    <property type="nucleotide sequence ID" value="NZ_BAAAVU010000005.1"/>
</dbReference>
<dbReference type="PANTHER" id="PTHR39328">
    <property type="entry name" value="BLL2871 PROTEIN"/>
    <property type="match status" value="1"/>
</dbReference>
<gene>
    <name evidence="1" type="ORF">JOF29_006997</name>
</gene>
<sequence length="222" mass="23084">MTFSVLGTDGNGAVGIAVTSSSPAVAARCIHLRAGVGGASSQNVTDPRLGTELLDQLAGGADPRTALANVVRDRELIEHRQLTVLALDGVGAAYSGDQALGVHHDRVGAQVVAAGNMLAGPEVVDAIVEAFETSTGELEERLVRALEAGLAAGGEAGPVHSAGLSVVRRVPWRETDLRVDWSDEPVQELRALLDLWLPQRDDYVTRGLNPAAAPSYGVPGDE</sequence>
<dbReference type="InterPro" id="IPR029055">
    <property type="entry name" value="Ntn_hydrolases_N"/>
</dbReference>
<dbReference type="EMBL" id="JAGINT010000002">
    <property type="protein sequence ID" value="MBP2355887.1"/>
    <property type="molecule type" value="Genomic_DNA"/>
</dbReference>